<proteinExistence type="predicted"/>
<organism evidence="2 3">
    <name type="scientific">Bradyrhizobium sediminis</name>
    <dbReference type="NCBI Taxonomy" id="2840469"/>
    <lineage>
        <taxon>Bacteria</taxon>
        <taxon>Pseudomonadati</taxon>
        <taxon>Pseudomonadota</taxon>
        <taxon>Alphaproteobacteria</taxon>
        <taxon>Hyphomicrobiales</taxon>
        <taxon>Nitrobacteraceae</taxon>
        <taxon>Bradyrhizobium</taxon>
    </lineage>
</organism>
<evidence type="ECO:0000256" key="1">
    <source>
        <dbReference type="SAM" id="SignalP"/>
    </source>
</evidence>
<evidence type="ECO:0000313" key="3">
    <source>
        <dbReference type="Proteomes" id="UP000676951"/>
    </source>
</evidence>
<dbReference type="AlphaFoldDB" id="A0A975P3H0"/>
<name>A0A975P3H0_9BRAD</name>
<evidence type="ECO:0008006" key="4">
    <source>
        <dbReference type="Google" id="ProtNLM"/>
    </source>
</evidence>
<dbReference type="EMBL" id="CP076136">
    <property type="protein sequence ID" value="QWG25434.1"/>
    <property type="molecule type" value="Genomic_DNA"/>
</dbReference>
<reference evidence="2 3" key="1">
    <citation type="submission" date="2021-06" db="EMBL/GenBank/DDBJ databases">
        <title>Bradyrhizobium sp. S2-11-4 Genome sequencing.</title>
        <authorList>
            <person name="Jin L."/>
        </authorList>
    </citation>
    <scope>NUCLEOTIDE SEQUENCE [LARGE SCALE GENOMIC DNA]</scope>
    <source>
        <strain evidence="2 3">S2-11-4</strain>
    </source>
</reference>
<keyword evidence="3" id="KW-1185">Reference proteome</keyword>
<evidence type="ECO:0000313" key="2">
    <source>
        <dbReference type="EMBL" id="QWG25434.1"/>
    </source>
</evidence>
<keyword evidence="1" id="KW-0732">Signal</keyword>
<dbReference type="RefSeq" id="WP_215606170.1">
    <property type="nucleotide sequence ID" value="NZ_CP076136.1"/>
</dbReference>
<dbReference type="Proteomes" id="UP000676951">
    <property type="component" value="Chromosome"/>
</dbReference>
<protein>
    <recommendedName>
        <fullName evidence="4">Secreted protein</fullName>
    </recommendedName>
</protein>
<feature type="signal peptide" evidence="1">
    <location>
        <begin position="1"/>
        <end position="20"/>
    </location>
</feature>
<feature type="chain" id="PRO_5037317677" description="Secreted protein" evidence="1">
    <location>
        <begin position="21"/>
        <end position="130"/>
    </location>
</feature>
<gene>
    <name evidence="2" type="ORF">KMZ93_11430</name>
</gene>
<sequence length="130" mass="14258">MKRFLIFFPLALFWITAAQAQSRTRTVPAGQTTRVAVYTAWDPKYCGSVFGVVKISVKPQRGKLSNRVIDTTIPNSRFGNSGECLGKPTKGFAIFYAAPGGFRGTDSFTLDVSWPAIGRQATDTYSIIVQ</sequence>
<accession>A0A975P3H0</accession>